<dbReference type="Proteomes" id="UP001322277">
    <property type="component" value="Chromosome 4"/>
</dbReference>
<evidence type="ECO:0000256" key="1">
    <source>
        <dbReference type="SAM" id="MobiDB-lite"/>
    </source>
</evidence>
<evidence type="ECO:0000313" key="2">
    <source>
        <dbReference type="EMBL" id="WQF81832.1"/>
    </source>
</evidence>
<dbReference type="GeneID" id="87943349"/>
<dbReference type="AlphaFoldDB" id="A0AAX4IEX6"/>
<dbReference type="RefSeq" id="XP_062779056.1">
    <property type="nucleotide sequence ID" value="XM_062923005.1"/>
</dbReference>
<organism evidence="2 3">
    <name type="scientific">Colletotrichum destructivum</name>
    <dbReference type="NCBI Taxonomy" id="34406"/>
    <lineage>
        <taxon>Eukaryota</taxon>
        <taxon>Fungi</taxon>
        <taxon>Dikarya</taxon>
        <taxon>Ascomycota</taxon>
        <taxon>Pezizomycotina</taxon>
        <taxon>Sordariomycetes</taxon>
        <taxon>Hypocreomycetidae</taxon>
        <taxon>Glomerellales</taxon>
        <taxon>Glomerellaceae</taxon>
        <taxon>Colletotrichum</taxon>
        <taxon>Colletotrichum destructivum species complex</taxon>
    </lineage>
</organism>
<evidence type="ECO:0000313" key="3">
    <source>
        <dbReference type="Proteomes" id="UP001322277"/>
    </source>
</evidence>
<sequence length="162" mass="18308">MPSSDVRQRAGCVLLANPACQHPIRQTSPGPFAVQKGQRFPFPRRPPACGSALRSFCFTLRDAVLHNTPSSTRQRLEITSGGDHNIDKSFGKRNLYFSTFFVFFINPTMAPFSRARSFHLQQRYRREQEKGTNATGKQKPSTNHILTLQPPSRQMARPAHLV</sequence>
<keyword evidence="3" id="KW-1185">Reference proteome</keyword>
<dbReference type="EMBL" id="CP137308">
    <property type="protein sequence ID" value="WQF81832.1"/>
    <property type="molecule type" value="Genomic_DNA"/>
</dbReference>
<name>A0AAX4IEX6_9PEZI</name>
<protein>
    <submittedName>
        <fullName evidence="2">Uncharacterized protein</fullName>
    </submittedName>
</protein>
<proteinExistence type="predicted"/>
<feature type="region of interest" description="Disordered" evidence="1">
    <location>
        <begin position="125"/>
        <end position="162"/>
    </location>
</feature>
<gene>
    <name evidence="2" type="ORF">CDEST_06846</name>
</gene>
<dbReference type="KEGG" id="cdet:87943349"/>
<reference evidence="3" key="1">
    <citation type="journal article" date="2023" name="bioRxiv">
        <title>Complete genome of the Medicago anthracnose fungus, Colletotrichum destructivum, reveals a mini-chromosome-like region within a core chromosome.</title>
        <authorList>
            <person name="Lapalu N."/>
            <person name="Simon A."/>
            <person name="Lu A."/>
            <person name="Plaumann P.-L."/>
            <person name="Amselem J."/>
            <person name="Pigne S."/>
            <person name="Auger A."/>
            <person name="Koch C."/>
            <person name="Dallery J.-F."/>
            <person name="O'Connell R.J."/>
        </authorList>
    </citation>
    <scope>NUCLEOTIDE SEQUENCE [LARGE SCALE GENOMIC DNA]</scope>
    <source>
        <strain evidence="3">CBS 520.97</strain>
    </source>
</reference>
<accession>A0AAX4IEX6</accession>
<feature type="compositionally biased region" description="Polar residues" evidence="1">
    <location>
        <begin position="131"/>
        <end position="152"/>
    </location>
</feature>